<evidence type="ECO:0000256" key="5">
    <source>
        <dbReference type="ARBA" id="ARBA00023136"/>
    </source>
</evidence>
<feature type="domain" description="ABC3 transporter permease C-terminal" evidence="7">
    <location>
        <begin position="743"/>
        <end position="851"/>
    </location>
</feature>
<dbReference type="Pfam" id="PF02687">
    <property type="entry name" value="FtsX"/>
    <property type="match status" value="2"/>
</dbReference>
<reference evidence="8 9" key="1">
    <citation type="submission" date="2017-07" db="EMBL/GenBank/DDBJ databases">
        <title>Draft Genome Sequences of Select Purple Nonsulfur Bacteria.</title>
        <authorList>
            <person name="Lasarre B."/>
            <person name="Mckinlay J.B."/>
        </authorList>
    </citation>
    <scope>NUCLEOTIDE SEQUENCE [LARGE SCALE GENOMIC DNA]</scope>
    <source>
        <strain evidence="8 9">DSM 11907</strain>
    </source>
</reference>
<dbReference type="OrthoDB" id="9775544at2"/>
<feature type="transmembrane region" description="Helical" evidence="6">
    <location>
        <begin position="828"/>
        <end position="852"/>
    </location>
</feature>
<keyword evidence="9" id="KW-1185">Reference proteome</keyword>
<accession>A0A327KFI1</accession>
<proteinExistence type="predicted"/>
<dbReference type="AlphaFoldDB" id="A0A327KFI1"/>
<keyword evidence="8" id="KW-0808">Transferase</keyword>
<dbReference type="InterPro" id="IPR003838">
    <property type="entry name" value="ABC3_permease_C"/>
</dbReference>
<evidence type="ECO:0000256" key="3">
    <source>
        <dbReference type="ARBA" id="ARBA00022692"/>
    </source>
</evidence>
<sequence>MTAADATVDAAPTRSGTVARWRTLLRIATRDLRGGLAGFSVFIACMALGVMTIAGVGSISRSLSEGIAQQGRAILGGDISFNLVQREASPDERAFIAASGDLSVAAAMRALARTPDGKSTLVELKAVDAAYPLYGQVETDPPAPLAALLARDGDAYGAVVDPLLLARLGLERGARVTVGSATLVLNGSMVREPDRLAGGVGFGPRVLVSEDALRASGLLQPGSLVRWLYRVRLAGDPIAASEAVETAANKRFPSAGWEVRASGNASPALERNIDRFTQFLTLVGLTALLVGGVGVANSTRHYLDRKRDTIATLKSLGATGGQVVGLYFAQILLLAAIGGGIGLLLGAALPFAIAGALGAVLPLPLAPTLHLDVLALSLLYGLLTAIAFAAWPLGRAHDVPVSALFRDAVTPDQRRPRRRYMVATALAASALAALAIGASYDRRIALAFVGSAVAVLLLLRLVATAVMAAARRAPRARSAVLRLAVANIHRPAALTPTVVISLGLGMALLVTILQVDGNLRHQLTATLPERAPSFFFLDIPTRDGDRFDALVKARGEVATLERVPMLRGRIVAANGVKAEDLKIRPDAAWAMTGDRGITYAGTVPAGSRVVEGTWWGEDYRGPPLLSLEKRIAEGIGLKLGDTLTVNVLGRDITARIGNIRTVDWQSLGINFVLVFSPGAFAGAPHTDIATVTFRDGGTPAEEAALLNAVAQGFPAITPVPVKDALGEVARVVGNLARAVQGASGITLLSAVLVLAGALAAGHRHRVYDAVVLKTLGATRRQLVGAYLIEYLLIGAAAVVFGMLAGSIAGWRIVAGLMNLPFVWQAVPALMAALGALAVTVACGLVGTVAALGRKPAGVLRAL</sequence>
<evidence type="ECO:0000256" key="6">
    <source>
        <dbReference type="SAM" id="Phobius"/>
    </source>
</evidence>
<feature type="transmembrane region" description="Helical" evidence="6">
    <location>
        <begin position="36"/>
        <end position="59"/>
    </location>
</feature>
<dbReference type="EMBL" id="NPEU01000177">
    <property type="protein sequence ID" value="RAI37549.1"/>
    <property type="molecule type" value="Genomic_DNA"/>
</dbReference>
<name>A0A327KFI1_9BRAD</name>
<dbReference type="RefSeq" id="WP_111358090.1">
    <property type="nucleotide sequence ID" value="NZ_NHSK01000038.1"/>
</dbReference>
<feature type="transmembrane region" description="Helical" evidence="6">
    <location>
        <begin position="491"/>
        <end position="513"/>
    </location>
</feature>
<dbReference type="GO" id="GO:0016740">
    <property type="term" value="F:transferase activity"/>
    <property type="evidence" value="ECO:0007669"/>
    <property type="project" value="UniProtKB-KW"/>
</dbReference>
<keyword evidence="5 6" id="KW-0472">Membrane</keyword>
<evidence type="ECO:0000256" key="4">
    <source>
        <dbReference type="ARBA" id="ARBA00022989"/>
    </source>
</evidence>
<keyword evidence="3 6" id="KW-0812">Transmembrane</keyword>
<dbReference type="InterPro" id="IPR038766">
    <property type="entry name" value="Membrane_comp_ABC_pdt"/>
</dbReference>
<comment type="subcellular location">
    <subcellularLocation>
        <location evidence="1">Cell membrane</location>
        <topology evidence="1">Multi-pass membrane protein</topology>
    </subcellularLocation>
</comment>
<dbReference type="GO" id="GO:0005886">
    <property type="term" value="C:plasma membrane"/>
    <property type="evidence" value="ECO:0007669"/>
    <property type="project" value="UniProtKB-SubCell"/>
</dbReference>
<feature type="transmembrane region" description="Helical" evidence="6">
    <location>
        <begin position="373"/>
        <end position="393"/>
    </location>
</feature>
<feature type="transmembrane region" description="Helical" evidence="6">
    <location>
        <begin position="782"/>
        <end position="808"/>
    </location>
</feature>
<evidence type="ECO:0000256" key="2">
    <source>
        <dbReference type="ARBA" id="ARBA00022475"/>
    </source>
</evidence>
<dbReference type="PANTHER" id="PTHR30287">
    <property type="entry name" value="MEMBRANE COMPONENT OF PREDICTED ABC SUPERFAMILY METABOLITE UPTAKE TRANSPORTER"/>
    <property type="match status" value="1"/>
</dbReference>
<feature type="domain" description="ABC3 transporter permease C-terminal" evidence="7">
    <location>
        <begin position="283"/>
        <end position="389"/>
    </location>
</feature>
<comment type="caution">
    <text evidence="8">The sequence shown here is derived from an EMBL/GenBank/DDBJ whole genome shotgun (WGS) entry which is preliminary data.</text>
</comment>
<evidence type="ECO:0000259" key="7">
    <source>
        <dbReference type="Pfam" id="PF02687"/>
    </source>
</evidence>
<feature type="transmembrane region" description="Helical" evidence="6">
    <location>
        <begin position="444"/>
        <end position="470"/>
    </location>
</feature>
<feature type="transmembrane region" description="Helical" evidence="6">
    <location>
        <begin position="741"/>
        <end position="761"/>
    </location>
</feature>
<feature type="transmembrane region" description="Helical" evidence="6">
    <location>
        <begin position="420"/>
        <end position="438"/>
    </location>
</feature>
<organism evidence="8 9">
    <name type="scientific">Rhodoplanes elegans</name>
    <dbReference type="NCBI Taxonomy" id="29408"/>
    <lineage>
        <taxon>Bacteria</taxon>
        <taxon>Pseudomonadati</taxon>
        <taxon>Pseudomonadota</taxon>
        <taxon>Alphaproteobacteria</taxon>
        <taxon>Hyphomicrobiales</taxon>
        <taxon>Nitrobacteraceae</taxon>
        <taxon>Rhodoplanes</taxon>
    </lineage>
</organism>
<keyword evidence="4 6" id="KW-1133">Transmembrane helix</keyword>
<feature type="transmembrane region" description="Helical" evidence="6">
    <location>
        <begin position="279"/>
        <end position="303"/>
    </location>
</feature>
<gene>
    <name evidence="8" type="ORF">CH338_15720</name>
</gene>
<dbReference type="PANTHER" id="PTHR30287:SF1">
    <property type="entry name" value="INNER MEMBRANE PROTEIN"/>
    <property type="match status" value="1"/>
</dbReference>
<dbReference type="Proteomes" id="UP000248863">
    <property type="component" value="Unassembled WGS sequence"/>
</dbReference>
<evidence type="ECO:0000313" key="8">
    <source>
        <dbReference type="EMBL" id="RAI37549.1"/>
    </source>
</evidence>
<evidence type="ECO:0000256" key="1">
    <source>
        <dbReference type="ARBA" id="ARBA00004651"/>
    </source>
</evidence>
<feature type="transmembrane region" description="Helical" evidence="6">
    <location>
        <begin position="324"/>
        <end position="353"/>
    </location>
</feature>
<protein>
    <submittedName>
        <fullName evidence="8">Glycosyl transferase family 1</fullName>
    </submittedName>
</protein>
<evidence type="ECO:0000313" key="9">
    <source>
        <dbReference type="Proteomes" id="UP000248863"/>
    </source>
</evidence>
<keyword evidence="2" id="KW-1003">Cell membrane</keyword>